<dbReference type="PROSITE" id="PS50948">
    <property type="entry name" value="PAN"/>
    <property type="match status" value="1"/>
</dbReference>
<name>A0ABP0R3I2_9DINO</name>
<feature type="compositionally biased region" description="Polar residues" evidence="3">
    <location>
        <begin position="116"/>
        <end position="129"/>
    </location>
</feature>
<evidence type="ECO:0000256" key="2">
    <source>
        <dbReference type="ARBA" id="ARBA00023157"/>
    </source>
</evidence>
<dbReference type="InterPro" id="IPR003609">
    <property type="entry name" value="Pan_app"/>
</dbReference>
<dbReference type="InterPro" id="IPR000177">
    <property type="entry name" value="Apple"/>
</dbReference>
<evidence type="ECO:0000313" key="5">
    <source>
        <dbReference type="EMBL" id="CAK9095144.1"/>
    </source>
</evidence>
<comment type="caution">
    <text evidence="5">The sequence shown here is derived from an EMBL/GenBank/DDBJ whole genome shotgun (WGS) entry which is preliminary data.</text>
</comment>
<feature type="region of interest" description="Disordered" evidence="3">
    <location>
        <begin position="105"/>
        <end position="144"/>
    </location>
</feature>
<feature type="compositionally biased region" description="Basic and acidic residues" evidence="3">
    <location>
        <begin position="105"/>
        <end position="114"/>
    </location>
</feature>
<protein>
    <recommendedName>
        <fullName evidence="4">Apple domain-containing protein</fullName>
    </recommendedName>
</protein>
<dbReference type="InterPro" id="IPR014718">
    <property type="entry name" value="GH-type_carb-bd"/>
</dbReference>
<evidence type="ECO:0000256" key="3">
    <source>
        <dbReference type="SAM" id="MobiDB-lite"/>
    </source>
</evidence>
<feature type="domain" description="Apple" evidence="4">
    <location>
        <begin position="17"/>
        <end position="94"/>
    </location>
</feature>
<proteinExistence type="predicted"/>
<dbReference type="SUPFAM" id="SSF57414">
    <property type="entry name" value="Hairpin loop containing domain-like"/>
    <property type="match status" value="1"/>
</dbReference>
<keyword evidence="6" id="KW-1185">Reference proteome</keyword>
<dbReference type="EMBL" id="CAXAMN010025439">
    <property type="protein sequence ID" value="CAK9095144.1"/>
    <property type="molecule type" value="Genomic_DNA"/>
</dbReference>
<dbReference type="Gene3D" id="2.70.98.10">
    <property type="match status" value="1"/>
</dbReference>
<dbReference type="Pfam" id="PF07971">
    <property type="entry name" value="Glyco_hydro_92"/>
    <property type="match status" value="1"/>
</dbReference>
<dbReference type="InterPro" id="IPR012939">
    <property type="entry name" value="Glyco_hydro_92"/>
</dbReference>
<evidence type="ECO:0000256" key="1">
    <source>
        <dbReference type="ARBA" id="ARBA00022737"/>
    </source>
</evidence>
<dbReference type="Pfam" id="PF00024">
    <property type="entry name" value="PAN_1"/>
    <property type="match status" value="1"/>
</dbReference>
<gene>
    <name evidence="5" type="ORF">CCMP2556_LOCUS45336</name>
</gene>
<keyword evidence="1" id="KW-0677">Repeat</keyword>
<evidence type="ECO:0000313" key="6">
    <source>
        <dbReference type="Proteomes" id="UP001642484"/>
    </source>
</evidence>
<evidence type="ECO:0000259" key="4">
    <source>
        <dbReference type="PROSITE" id="PS50948"/>
    </source>
</evidence>
<dbReference type="SMART" id="SM00223">
    <property type="entry name" value="APPLE"/>
    <property type="match status" value="1"/>
</dbReference>
<reference evidence="5 6" key="1">
    <citation type="submission" date="2024-02" db="EMBL/GenBank/DDBJ databases">
        <authorList>
            <person name="Chen Y."/>
            <person name="Shah S."/>
            <person name="Dougan E. K."/>
            <person name="Thang M."/>
            <person name="Chan C."/>
        </authorList>
    </citation>
    <scope>NUCLEOTIDE SEQUENCE [LARGE SCALE GENOMIC DNA]</scope>
</reference>
<keyword evidence="2" id="KW-1015">Disulfide bond</keyword>
<sequence>MEAVGGATVEEHLLADCFEQNVGYEPMNMPGQERIALENIDQCQQRCKQTAKCAHFTWWSDGGCHLQDDKAKKKKQGGLQAGPPACQETTMRHCCFVASQQAGVRHGEAEEDGGRNSPSARTNQFPSQADETREAAAFRGQQDPPARCCGEVAEHVAGMESMLRRSRFEVFRSWRSRLALEPWHAKEPTARCFISAAQAKRAMEAEVKGRSFAALVTEGRELWRKELQKVEVLDAGPATATTFRRLEVFYTSLYRALLFPRRLDEDTPTGGVLGGGRAIGAGRCGAWQLADMYSGLALGMKNVVSLWIKHYYARSKDATNVAPGLTTSNKKLRASQRASLRTERSDAT</sequence>
<dbReference type="Gene3D" id="3.50.4.10">
    <property type="entry name" value="Hepatocyte Growth Factor"/>
    <property type="match status" value="1"/>
</dbReference>
<accession>A0ABP0R3I2</accession>
<dbReference type="Proteomes" id="UP001642484">
    <property type="component" value="Unassembled WGS sequence"/>
</dbReference>
<organism evidence="5 6">
    <name type="scientific">Durusdinium trenchii</name>
    <dbReference type="NCBI Taxonomy" id="1381693"/>
    <lineage>
        <taxon>Eukaryota</taxon>
        <taxon>Sar</taxon>
        <taxon>Alveolata</taxon>
        <taxon>Dinophyceae</taxon>
        <taxon>Suessiales</taxon>
        <taxon>Symbiodiniaceae</taxon>
        <taxon>Durusdinium</taxon>
    </lineage>
</organism>